<dbReference type="AlphaFoldDB" id="A0A4P7D4L0"/>
<proteinExistence type="predicted"/>
<feature type="region of interest" description="Disordered" evidence="1">
    <location>
        <begin position="104"/>
        <end position="125"/>
    </location>
</feature>
<organism evidence="3 4">
    <name type="scientific">Paraburkholderia pallida</name>
    <dbReference type="NCBI Taxonomy" id="2547399"/>
    <lineage>
        <taxon>Bacteria</taxon>
        <taxon>Pseudomonadati</taxon>
        <taxon>Pseudomonadota</taxon>
        <taxon>Betaproteobacteria</taxon>
        <taxon>Burkholderiales</taxon>
        <taxon>Burkholderiaceae</taxon>
        <taxon>Paraburkholderia</taxon>
    </lineage>
</organism>
<sequence>MDSGTYENATPRGNVNLSHVNLLDDQQFWLAILVLLFGLVILAMQYRLLSKYRAKADEILRTFTTSLIVVVSLALVASGYGEQQISPVLGLFGTIVGYLLGASRNRDTGNRQGTDSTEIAEKSDE</sequence>
<evidence type="ECO:0000313" key="4">
    <source>
        <dbReference type="Proteomes" id="UP000295727"/>
    </source>
</evidence>
<dbReference type="OrthoDB" id="1496099at2"/>
<feature type="transmembrane region" description="Helical" evidence="2">
    <location>
        <begin position="85"/>
        <end position="102"/>
    </location>
</feature>
<dbReference type="RefSeq" id="WP_134759223.1">
    <property type="nucleotide sequence ID" value="NZ_CP038151.1"/>
</dbReference>
<keyword evidence="2" id="KW-0812">Transmembrane</keyword>
<keyword evidence="4" id="KW-1185">Reference proteome</keyword>
<accession>A0A4P7D4L0</accession>
<dbReference type="EMBL" id="CP038151">
    <property type="protein sequence ID" value="QBR03629.1"/>
    <property type="molecule type" value="Genomic_DNA"/>
</dbReference>
<keyword evidence="2" id="KW-0472">Membrane</keyword>
<gene>
    <name evidence="3" type="ORF">E1956_41715</name>
</gene>
<keyword evidence="2" id="KW-1133">Transmembrane helix</keyword>
<name>A0A4P7D4L0_9BURK</name>
<evidence type="ECO:0000256" key="1">
    <source>
        <dbReference type="SAM" id="MobiDB-lite"/>
    </source>
</evidence>
<dbReference type="KEGG" id="ppai:E1956_41715"/>
<evidence type="ECO:0000313" key="3">
    <source>
        <dbReference type="EMBL" id="QBR03629.1"/>
    </source>
</evidence>
<feature type="transmembrane region" description="Helical" evidence="2">
    <location>
        <begin position="28"/>
        <end position="48"/>
    </location>
</feature>
<protein>
    <submittedName>
        <fullName evidence="3">Uncharacterized protein</fullName>
    </submittedName>
</protein>
<evidence type="ECO:0000256" key="2">
    <source>
        <dbReference type="SAM" id="Phobius"/>
    </source>
</evidence>
<dbReference type="Proteomes" id="UP000295727">
    <property type="component" value="Chromosome 4"/>
</dbReference>
<reference evidence="3 4" key="1">
    <citation type="submission" date="2019-03" db="EMBL/GenBank/DDBJ databases">
        <title>Paraburkholderia sp. 7MH5, isolated from subtropical forest soil.</title>
        <authorList>
            <person name="Gao Z.-H."/>
            <person name="Qiu L.-H."/>
        </authorList>
    </citation>
    <scope>NUCLEOTIDE SEQUENCE [LARGE SCALE GENOMIC DNA]</scope>
    <source>
        <strain evidence="3 4">7MH5</strain>
    </source>
</reference>
<feature type="transmembrane region" description="Helical" evidence="2">
    <location>
        <begin position="60"/>
        <end position="79"/>
    </location>
</feature>